<feature type="compositionally biased region" description="Basic and acidic residues" evidence="2">
    <location>
        <begin position="1"/>
        <end position="19"/>
    </location>
</feature>
<dbReference type="InterPro" id="IPR029000">
    <property type="entry name" value="Cyclophilin-like_dom_sf"/>
</dbReference>
<gene>
    <name evidence="5" type="ORF">SAMN05421505_13944</name>
</gene>
<evidence type="ECO:0000313" key="6">
    <source>
        <dbReference type="Proteomes" id="UP000198923"/>
    </source>
</evidence>
<dbReference type="InterPro" id="IPR002130">
    <property type="entry name" value="Cyclophilin-type_PPIase_dom"/>
</dbReference>
<keyword evidence="6" id="KW-1185">Reference proteome</keyword>
<name>A0A1G8IWI2_9ACTN</name>
<feature type="transmembrane region" description="Helical" evidence="3">
    <location>
        <begin position="33"/>
        <end position="55"/>
    </location>
</feature>
<dbReference type="RefSeq" id="WP_093174695.1">
    <property type="nucleotide sequence ID" value="NZ_FNCN01000039.1"/>
</dbReference>
<sequence length="298" mass="31101">MSGDDRQSRLAREHRERQAQRAQQTPEKSKRSAILGVGIGAVVVVGGIIAGAVFMGGGDEPKPAAAGSPSPSAPSETPSELPTTMPSPTVKPGSVTCEYRKDDTGVPTKFVGYPPKKPSLRWKNMTLETNHGNIVIELATSAAPCAVNSFAFLAKKNFYDGNKCHRLATMDNSGLKLIQCGDPRAKADGKSDTDGLGTSGYLFNDENTGILPTRGVVILPQPADGSNMNNSQFAISYGEETSQIGGDLSTLGVVTTGLEILDKIAAGGYLAHDGDVNGDGGSSAPKIPLTIKDVKLSM</sequence>
<keyword evidence="3" id="KW-1133">Transmembrane helix</keyword>
<organism evidence="5 6">
    <name type="scientific">Sinosporangium album</name>
    <dbReference type="NCBI Taxonomy" id="504805"/>
    <lineage>
        <taxon>Bacteria</taxon>
        <taxon>Bacillati</taxon>
        <taxon>Actinomycetota</taxon>
        <taxon>Actinomycetes</taxon>
        <taxon>Streptosporangiales</taxon>
        <taxon>Streptosporangiaceae</taxon>
        <taxon>Sinosporangium</taxon>
    </lineage>
</organism>
<protein>
    <submittedName>
        <fullName evidence="5">Peptidyl-prolyl cis-trans isomerase B (Cyclophilin B)</fullName>
    </submittedName>
</protein>
<dbReference type="OrthoDB" id="5507614at2"/>
<dbReference type="AlphaFoldDB" id="A0A1G8IWI2"/>
<evidence type="ECO:0000256" key="2">
    <source>
        <dbReference type="SAM" id="MobiDB-lite"/>
    </source>
</evidence>
<evidence type="ECO:0000259" key="4">
    <source>
        <dbReference type="PROSITE" id="PS50072"/>
    </source>
</evidence>
<feature type="compositionally biased region" description="Low complexity" evidence="2">
    <location>
        <begin position="63"/>
        <end position="88"/>
    </location>
</feature>
<dbReference type="PANTHER" id="PTHR45625">
    <property type="entry name" value="PEPTIDYL-PROLYL CIS-TRANS ISOMERASE-RELATED"/>
    <property type="match status" value="1"/>
</dbReference>
<feature type="region of interest" description="Disordered" evidence="2">
    <location>
        <begin position="60"/>
        <end position="101"/>
    </location>
</feature>
<dbReference type="EMBL" id="FNCN01000039">
    <property type="protein sequence ID" value="SDI23289.1"/>
    <property type="molecule type" value="Genomic_DNA"/>
</dbReference>
<comment type="function">
    <text evidence="1">PPIases accelerate the folding of proteins. It catalyzes the cis-trans isomerization of proline imidic peptide bonds in oligopeptides.</text>
</comment>
<dbReference type="Proteomes" id="UP000198923">
    <property type="component" value="Unassembled WGS sequence"/>
</dbReference>
<dbReference type="Pfam" id="PF00160">
    <property type="entry name" value="Pro_isomerase"/>
    <property type="match status" value="1"/>
</dbReference>
<dbReference type="GO" id="GO:0003755">
    <property type="term" value="F:peptidyl-prolyl cis-trans isomerase activity"/>
    <property type="evidence" value="ECO:0007669"/>
    <property type="project" value="InterPro"/>
</dbReference>
<dbReference type="SUPFAM" id="SSF50891">
    <property type="entry name" value="Cyclophilin-like"/>
    <property type="match status" value="1"/>
</dbReference>
<feature type="region of interest" description="Disordered" evidence="2">
    <location>
        <begin position="1"/>
        <end position="31"/>
    </location>
</feature>
<dbReference type="PROSITE" id="PS50072">
    <property type="entry name" value="CSA_PPIASE_2"/>
    <property type="match status" value="1"/>
</dbReference>
<proteinExistence type="predicted"/>
<keyword evidence="5" id="KW-0413">Isomerase</keyword>
<dbReference type="STRING" id="504805.SAMN05421505_13944"/>
<evidence type="ECO:0000313" key="5">
    <source>
        <dbReference type="EMBL" id="SDI23289.1"/>
    </source>
</evidence>
<dbReference type="InterPro" id="IPR044666">
    <property type="entry name" value="Cyclophilin_A-like"/>
</dbReference>
<evidence type="ECO:0000256" key="1">
    <source>
        <dbReference type="ARBA" id="ARBA00002388"/>
    </source>
</evidence>
<accession>A0A1G8IWI2</accession>
<dbReference type="Gene3D" id="2.40.100.10">
    <property type="entry name" value="Cyclophilin-like"/>
    <property type="match status" value="1"/>
</dbReference>
<keyword evidence="3" id="KW-0472">Membrane</keyword>
<dbReference type="PANTHER" id="PTHR45625:SF3">
    <property type="entry name" value="PEPTIDYL-PROLYL CIS-TRANS ISOMERASE B-RELATED"/>
    <property type="match status" value="1"/>
</dbReference>
<evidence type="ECO:0000256" key="3">
    <source>
        <dbReference type="SAM" id="Phobius"/>
    </source>
</evidence>
<reference evidence="5 6" key="1">
    <citation type="submission" date="2016-10" db="EMBL/GenBank/DDBJ databases">
        <authorList>
            <person name="de Groot N.N."/>
        </authorList>
    </citation>
    <scope>NUCLEOTIDE SEQUENCE [LARGE SCALE GENOMIC DNA]</scope>
    <source>
        <strain evidence="5 6">CPCC 201354</strain>
    </source>
</reference>
<feature type="domain" description="PPIase cyclophilin-type" evidence="4">
    <location>
        <begin position="128"/>
        <end position="296"/>
    </location>
</feature>
<dbReference type="CDD" id="cd00317">
    <property type="entry name" value="cyclophilin"/>
    <property type="match status" value="1"/>
</dbReference>
<keyword evidence="3" id="KW-0812">Transmembrane</keyword>